<evidence type="ECO:0000256" key="11">
    <source>
        <dbReference type="NCBIfam" id="TIGR00070"/>
    </source>
</evidence>
<dbReference type="EC" id="2.4.2.17" evidence="4 11"/>
<evidence type="ECO:0000256" key="6">
    <source>
        <dbReference type="ARBA" id="ARBA00022605"/>
    </source>
</evidence>
<evidence type="ECO:0000256" key="9">
    <source>
        <dbReference type="ARBA" id="ARBA00023102"/>
    </source>
</evidence>
<dbReference type="Pfam" id="PF01634">
    <property type="entry name" value="HisG"/>
    <property type="match status" value="1"/>
</dbReference>
<evidence type="ECO:0000256" key="8">
    <source>
        <dbReference type="ARBA" id="ARBA00022679"/>
    </source>
</evidence>
<evidence type="ECO:0000256" key="3">
    <source>
        <dbReference type="ARBA" id="ARBA00009489"/>
    </source>
</evidence>
<dbReference type="PANTHER" id="PTHR21403:SF8">
    <property type="entry name" value="ATP PHOSPHORIBOSYLTRANSFERASE"/>
    <property type="match status" value="1"/>
</dbReference>
<dbReference type="Gene3D" id="3.40.190.10">
    <property type="entry name" value="Periplasmic binding protein-like II"/>
    <property type="match status" value="2"/>
</dbReference>
<keyword evidence="7 13" id="KW-0328">Glycosyltransferase</keyword>
<keyword evidence="6" id="KW-0028">Amino-acid biosynthesis</keyword>
<comment type="function">
    <text evidence="10">Catalyzes the condensation of ATP and 5-phosphoribose 1-diphosphate to form N'-(5'-phosphoribosyl)-ATP (PR-ATP). Has a crucial role in the pathway because the rate of histidine biosynthesis seems to be controlled primarily by regulation of HisG enzymatic activity.</text>
</comment>
<protein>
    <recommendedName>
        <fullName evidence="5 11">ATP phosphoribosyltransferase</fullName>
        <ecNumber evidence="4 11">2.4.2.17</ecNumber>
    </recommendedName>
</protein>
<dbReference type="STRING" id="1166073.SAMN05192530_101848"/>
<dbReference type="CDD" id="cd13593">
    <property type="entry name" value="PBP2_HisGL3"/>
    <property type="match status" value="1"/>
</dbReference>
<dbReference type="NCBIfam" id="TIGR00070">
    <property type="entry name" value="hisG"/>
    <property type="match status" value="1"/>
</dbReference>
<dbReference type="PANTHER" id="PTHR21403">
    <property type="entry name" value="ATP PHOSPHORIBOSYLTRANSFERASE ATP-PRTASE"/>
    <property type="match status" value="1"/>
</dbReference>
<comment type="catalytic activity">
    <reaction evidence="1">
        <text>1-(5-phospho-beta-D-ribosyl)-ATP + diphosphate = 5-phospho-alpha-D-ribose 1-diphosphate + ATP</text>
        <dbReference type="Rhea" id="RHEA:18473"/>
        <dbReference type="ChEBI" id="CHEBI:30616"/>
        <dbReference type="ChEBI" id="CHEBI:33019"/>
        <dbReference type="ChEBI" id="CHEBI:58017"/>
        <dbReference type="ChEBI" id="CHEBI:73183"/>
        <dbReference type="EC" id="2.4.2.17"/>
    </reaction>
</comment>
<dbReference type="GO" id="GO:0000105">
    <property type="term" value="P:L-histidine biosynthetic process"/>
    <property type="evidence" value="ECO:0007669"/>
    <property type="project" value="UniProtKB-UniRule"/>
</dbReference>
<dbReference type="OrthoDB" id="9806435at2"/>
<accession>A0A1H0DLV9</accession>
<dbReference type="PROSITE" id="PS01316">
    <property type="entry name" value="ATP_P_PHORIBOSYLTR"/>
    <property type="match status" value="1"/>
</dbReference>
<evidence type="ECO:0000256" key="10">
    <source>
        <dbReference type="ARBA" id="ARBA00024861"/>
    </source>
</evidence>
<gene>
    <name evidence="13" type="ORF">SAMN05192530_101848</name>
</gene>
<dbReference type="UniPathway" id="UPA00031">
    <property type="reaction ID" value="UER00006"/>
</dbReference>
<dbReference type="SUPFAM" id="SSF53850">
    <property type="entry name" value="Periplasmic binding protein-like II"/>
    <property type="match status" value="1"/>
</dbReference>
<keyword evidence="8 13" id="KW-0808">Transferase</keyword>
<name>A0A1H0DLV9_9HYPH</name>
<comment type="similarity">
    <text evidence="3">Belongs to the ATP phosphoribosyltransferase family. Short subfamily.</text>
</comment>
<proteinExistence type="inferred from homology"/>
<dbReference type="Proteomes" id="UP000198793">
    <property type="component" value="Unassembled WGS sequence"/>
</dbReference>
<evidence type="ECO:0000256" key="1">
    <source>
        <dbReference type="ARBA" id="ARBA00000915"/>
    </source>
</evidence>
<keyword evidence="14" id="KW-1185">Reference proteome</keyword>
<sequence>MTLTLALPSKGRLKDQCVATLAKAGIEVRSASDPRSYRTEVRGADGLEVLLLSASEIARELRDGAIDLGITGEDLLRETIPDTDRLVRIEARLGFGHADVVVAVPHSWADVETMADLGDVAAEFRTRHGRRLRIATKYWRLTQGFFTRSHGIQSYRIVESLGATEGAPAAGSADLIVDITSTGSTLVANQLRVLDDGVILRSEACLATALTRPRDVAATAALDRLVARFRAPT</sequence>
<evidence type="ECO:0000313" key="13">
    <source>
        <dbReference type="EMBL" id="SDN70981.1"/>
    </source>
</evidence>
<dbReference type="InterPro" id="IPR013820">
    <property type="entry name" value="ATP_PRibTrfase_cat"/>
</dbReference>
<feature type="domain" description="ATP phosphoribosyltransferase catalytic" evidence="12">
    <location>
        <begin position="54"/>
        <end position="228"/>
    </location>
</feature>
<dbReference type="RefSeq" id="WP_090669193.1">
    <property type="nucleotide sequence ID" value="NZ_FNIT01000001.1"/>
</dbReference>
<evidence type="ECO:0000256" key="4">
    <source>
        <dbReference type="ARBA" id="ARBA00011946"/>
    </source>
</evidence>
<reference evidence="13 14" key="1">
    <citation type="submission" date="2016-10" db="EMBL/GenBank/DDBJ databases">
        <authorList>
            <person name="de Groot N.N."/>
        </authorList>
    </citation>
    <scope>NUCLEOTIDE SEQUENCE [LARGE SCALE GENOMIC DNA]</scope>
    <source>
        <strain evidence="14">L7-484,KACC 16230,DSM 25025</strain>
    </source>
</reference>
<evidence type="ECO:0000313" key="14">
    <source>
        <dbReference type="Proteomes" id="UP000198793"/>
    </source>
</evidence>
<dbReference type="EMBL" id="FNIT01000001">
    <property type="protein sequence ID" value="SDN70981.1"/>
    <property type="molecule type" value="Genomic_DNA"/>
</dbReference>
<dbReference type="InterPro" id="IPR018198">
    <property type="entry name" value="ATP_PRibTrfase_CS"/>
</dbReference>
<comment type="pathway">
    <text evidence="2">Amino-acid biosynthesis; L-histidine biosynthesis; L-histidine from 5-phospho-alpha-D-ribose 1-diphosphate: step 1/9.</text>
</comment>
<dbReference type="AlphaFoldDB" id="A0A1H0DLV9"/>
<organism evidence="13 14">
    <name type="scientific">Aureimonas jatrophae</name>
    <dbReference type="NCBI Taxonomy" id="1166073"/>
    <lineage>
        <taxon>Bacteria</taxon>
        <taxon>Pseudomonadati</taxon>
        <taxon>Pseudomonadota</taxon>
        <taxon>Alphaproteobacteria</taxon>
        <taxon>Hyphomicrobiales</taxon>
        <taxon>Aurantimonadaceae</taxon>
        <taxon>Aureimonas</taxon>
    </lineage>
</organism>
<dbReference type="InterPro" id="IPR001348">
    <property type="entry name" value="ATP_PRibTrfase_HisG"/>
</dbReference>
<evidence type="ECO:0000256" key="2">
    <source>
        <dbReference type="ARBA" id="ARBA00004667"/>
    </source>
</evidence>
<evidence type="ECO:0000259" key="12">
    <source>
        <dbReference type="Pfam" id="PF01634"/>
    </source>
</evidence>
<dbReference type="GO" id="GO:0005737">
    <property type="term" value="C:cytoplasm"/>
    <property type="evidence" value="ECO:0007669"/>
    <property type="project" value="InterPro"/>
</dbReference>
<evidence type="ECO:0000256" key="5">
    <source>
        <dbReference type="ARBA" id="ARBA00020998"/>
    </source>
</evidence>
<keyword evidence="9" id="KW-0368">Histidine biosynthesis</keyword>
<evidence type="ECO:0000256" key="7">
    <source>
        <dbReference type="ARBA" id="ARBA00022676"/>
    </source>
</evidence>
<dbReference type="GO" id="GO:0003879">
    <property type="term" value="F:ATP phosphoribosyltransferase activity"/>
    <property type="evidence" value="ECO:0007669"/>
    <property type="project" value="UniProtKB-UniRule"/>
</dbReference>